<dbReference type="PROSITE" id="PS51737">
    <property type="entry name" value="RECOMBINASE_DNA_BIND"/>
    <property type="match status" value="1"/>
</dbReference>
<dbReference type="Gene3D" id="3.40.50.1390">
    <property type="entry name" value="Resolvase, N-terminal catalytic domain"/>
    <property type="match status" value="1"/>
</dbReference>
<accession>A0ABQ3VE37</accession>
<keyword evidence="5" id="KW-1185">Reference proteome</keyword>
<organism evidence="4 5">
    <name type="scientific">Dictyobacter formicarum</name>
    <dbReference type="NCBI Taxonomy" id="2778368"/>
    <lineage>
        <taxon>Bacteria</taxon>
        <taxon>Bacillati</taxon>
        <taxon>Chloroflexota</taxon>
        <taxon>Ktedonobacteria</taxon>
        <taxon>Ktedonobacterales</taxon>
        <taxon>Dictyobacteraceae</taxon>
        <taxon>Dictyobacter</taxon>
    </lineage>
</organism>
<evidence type="ECO:0000256" key="1">
    <source>
        <dbReference type="ARBA" id="ARBA00023125"/>
    </source>
</evidence>
<dbReference type="InterPro" id="IPR006119">
    <property type="entry name" value="Resolv_N"/>
</dbReference>
<keyword evidence="2" id="KW-0233">DNA recombination</keyword>
<comment type="caution">
    <text evidence="4">The sequence shown here is derived from an EMBL/GenBank/DDBJ whole genome shotgun (WGS) entry which is preliminary data.</text>
</comment>
<keyword evidence="1" id="KW-0238">DNA-binding</keyword>
<evidence type="ECO:0000313" key="5">
    <source>
        <dbReference type="Proteomes" id="UP000635565"/>
    </source>
</evidence>
<dbReference type="Pfam" id="PF07508">
    <property type="entry name" value="Recombinase"/>
    <property type="match status" value="1"/>
</dbReference>
<gene>
    <name evidence="4" type="ORF">KSZ_19820</name>
</gene>
<proteinExistence type="predicted"/>
<dbReference type="InterPro" id="IPR050639">
    <property type="entry name" value="SSR_resolvase"/>
</dbReference>
<dbReference type="RefSeq" id="WP_201361601.1">
    <property type="nucleotide sequence ID" value="NZ_BNJJ01000004.1"/>
</dbReference>
<dbReference type="Gene3D" id="3.90.1750.20">
    <property type="entry name" value="Putative Large Serine Recombinase, Chain B, Domain 2"/>
    <property type="match status" value="1"/>
</dbReference>
<dbReference type="InterPro" id="IPR038109">
    <property type="entry name" value="DNA_bind_recomb_sf"/>
</dbReference>
<dbReference type="Pfam" id="PF00239">
    <property type="entry name" value="Resolvase"/>
    <property type="match status" value="1"/>
</dbReference>
<dbReference type="InterPro" id="IPR011109">
    <property type="entry name" value="DNA_bind_recombinase_dom"/>
</dbReference>
<reference evidence="4 5" key="1">
    <citation type="journal article" date="2021" name="Int. J. Syst. Evol. Microbiol.">
        <title>Reticulibacter mediterranei gen. nov., sp. nov., within the new family Reticulibacteraceae fam. nov., and Ktedonospora formicarum gen. nov., sp. nov., Ktedonobacter robiniae sp. nov., Dictyobacter formicarum sp. nov. and Dictyobacter arantiisoli sp. nov., belonging to the class Ktedonobacteria.</title>
        <authorList>
            <person name="Yabe S."/>
            <person name="Zheng Y."/>
            <person name="Wang C.M."/>
            <person name="Sakai Y."/>
            <person name="Abe K."/>
            <person name="Yokota A."/>
            <person name="Donadio S."/>
            <person name="Cavaletti L."/>
            <person name="Monciardini P."/>
        </authorList>
    </citation>
    <scope>NUCLEOTIDE SEQUENCE [LARGE SCALE GENOMIC DNA]</scope>
    <source>
        <strain evidence="4 5">SOSP1-9</strain>
    </source>
</reference>
<dbReference type="EMBL" id="BNJJ01000004">
    <property type="protein sequence ID" value="GHO83976.1"/>
    <property type="molecule type" value="Genomic_DNA"/>
</dbReference>
<dbReference type="InterPro" id="IPR036162">
    <property type="entry name" value="Resolvase-like_N_sf"/>
</dbReference>
<evidence type="ECO:0000259" key="3">
    <source>
        <dbReference type="PROSITE" id="PS51737"/>
    </source>
</evidence>
<protein>
    <recommendedName>
        <fullName evidence="3">Recombinase domain-containing protein</fullName>
    </recommendedName>
</protein>
<dbReference type="Proteomes" id="UP000635565">
    <property type="component" value="Unassembled WGS sequence"/>
</dbReference>
<feature type="domain" description="Recombinase" evidence="3">
    <location>
        <begin position="191"/>
        <end position="321"/>
    </location>
</feature>
<sequence length="684" mass="79771">MRTLRKYIPRDDFDMPKGIDQLRDTAVLIRQSDHRAEADHVFSRESQLKLTSYAQRLRGDTADDHIRVYDEGAGVSGQKRIDQRKELNRLYHDIKNGLVGSLVIVHEDRLFRDEYHTNDTTFIQLLAEHDVLLFVRTDHRRYDCTKPSDRNSLLEKMIASRNYLDDHVLGRMNGNQEAKALQGLFDGRNLAMGYVTQGKKKQQTILVYEPWAKVVRWMFERFRELDSLAKLTREIDAMPYLFPDPSADDFLRYTFKISMTKVPGGFKPICRESVKYILTNPSYIGAWLYDNTIVKGDNHPAIVDRDLFMWAYQKLTGRNLNGEPLTNQPHRSIHDDGAQAVLKYLLRDKDGILYVSQREHPEYHRQTLTSKTNGTMFRQITFSMRAHLLDDLFLTRVKELARTDKHLAWHIETSVDELEQQHTETVISIDDQLKQVRLEIQKTLAFLHDEILTLTPKEKRKYNTKLASLRASEQELLAAQSQTTHASLKADFAELQEVLLDIPGKLDSCTMAEKQKLARLITESVTIEEVSVHWLRFTVVWRGPLADRPDVCLIWRQRGKRSEGWTQEEDDYIREYYPRGDKWTMLEQLPRRTWNMIYQRAMELDVTRVVRRQESIPENVTIDDLNVIPDRELALTIVAEAAKRRSKQDFQASAVWLYSAGLNAMEEDAKHWKQVSGSLPNQAR</sequence>
<name>A0ABQ3VE37_9CHLR</name>
<dbReference type="PANTHER" id="PTHR30461:SF2">
    <property type="entry name" value="SERINE RECOMBINASE PINE-RELATED"/>
    <property type="match status" value="1"/>
</dbReference>
<dbReference type="PANTHER" id="PTHR30461">
    <property type="entry name" value="DNA-INVERTASE FROM LAMBDOID PROPHAGE"/>
    <property type="match status" value="1"/>
</dbReference>
<evidence type="ECO:0000256" key="2">
    <source>
        <dbReference type="ARBA" id="ARBA00023172"/>
    </source>
</evidence>
<dbReference type="SMART" id="SM00857">
    <property type="entry name" value="Resolvase"/>
    <property type="match status" value="1"/>
</dbReference>
<evidence type="ECO:0000313" key="4">
    <source>
        <dbReference type="EMBL" id="GHO83976.1"/>
    </source>
</evidence>